<reference evidence="2" key="1">
    <citation type="submission" date="2023-06" db="EMBL/GenBank/DDBJ databases">
        <title>Genomic analysis of the entomopathogenic nematode Steinernema hermaphroditum.</title>
        <authorList>
            <person name="Schwarz E.M."/>
            <person name="Heppert J.K."/>
            <person name="Baniya A."/>
            <person name="Schwartz H.T."/>
            <person name="Tan C.-H."/>
            <person name="Antoshechkin I."/>
            <person name="Sternberg P.W."/>
            <person name="Goodrich-Blair H."/>
            <person name="Dillman A.R."/>
        </authorList>
    </citation>
    <scope>NUCLEOTIDE SEQUENCE</scope>
    <source>
        <strain evidence="2">PS9179</strain>
        <tissue evidence="2">Whole animal</tissue>
    </source>
</reference>
<proteinExistence type="predicted"/>
<name>A0AA39M5U2_9BILA</name>
<evidence type="ECO:0000256" key="1">
    <source>
        <dbReference type="SAM" id="MobiDB-lite"/>
    </source>
</evidence>
<dbReference type="AlphaFoldDB" id="A0AA39M5U2"/>
<evidence type="ECO:0000313" key="3">
    <source>
        <dbReference type="Proteomes" id="UP001175271"/>
    </source>
</evidence>
<keyword evidence="3" id="KW-1185">Reference proteome</keyword>
<gene>
    <name evidence="2" type="ORF">QR680_007329</name>
</gene>
<accession>A0AA39M5U2</accession>
<evidence type="ECO:0000313" key="2">
    <source>
        <dbReference type="EMBL" id="KAK0422042.1"/>
    </source>
</evidence>
<dbReference type="EMBL" id="JAUCMV010000001">
    <property type="protein sequence ID" value="KAK0422042.1"/>
    <property type="molecule type" value="Genomic_DNA"/>
</dbReference>
<dbReference type="Proteomes" id="UP001175271">
    <property type="component" value="Unassembled WGS sequence"/>
</dbReference>
<feature type="region of interest" description="Disordered" evidence="1">
    <location>
        <begin position="61"/>
        <end position="94"/>
    </location>
</feature>
<feature type="compositionally biased region" description="Polar residues" evidence="1">
    <location>
        <begin position="65"/>
        <end position="85"/>
    </location>
</feature>
<organism evidence="2 3">
    <name type="scientific">Steinernema hermaphroditum</name>
    <dbReference type="NCBI Taxonomy" id="289476"/>
    <lineage>
        <taxon>Eukaryota</taxon>
        <taxon>Metazoa</taxon>
        <taxon>Ecdysozoa</taxon>
        <taxon>Nematoda</taxon>
        <taxon>Chromadorea</taxon>
        <taxon>Rhabditida</taxon>
        <taxon>Tylenchina</taxon>
        <taxon>Panagrolaimomorpha</taxon>
        <taxon>Strongyloidoidea</taxon>
        <taxon>Steinernematidae</taxon>
        <taxon>Steinernema</taxon>
    </lineage>
</organism>
<comment type="caution">
    <text evidence="2">The sequence shown here is derived from an EMBL/GenBank/DDBJ whole genome shotgun (WGS) entry which is preliminary data.</text>
</comment>
<protein>
    <submittedName>
        <fullName evidence="2">Uncharacterized protein</fullName>
    </submittedName>
</protein>
<sequence length="94" mass="10287">MSLKGRATRCRSDPCWKRGADRSTAAFVDVATSSPTIKGTAARKQSDGLTSRYAKVYSERKEAQGQWQDEQGGTVSSDQTAISKQGRQRDDRGC</sequence>